<dbReference type="InterPro" id="IPR041049">
    <property type="entry name" value="DUF5615"/>
</dbReference>
<dbReference type="AlphaFoldDB" id="A0A348XNZ5"/>
<dbReference type="EMBL" id="PEMN01000399">
    <property type="protein sequence ID" value="RTI13490.1"/>
    <property type="molecule type" value="Genomic_DNA"/>
</dbReference>
<dbReference type="Proteomes" id="UP000288073">
    <property type="component" value="Unassembled WGS sequence"/>
</dbReference>
<dbReference type="Pfam" id="PF18480">
    <property type="entry name" value="DUF5615"/>
    <property type="match status" value="1"/>
</dbReference>
<reference evidence="4 5" key="1">
    <citation type="journal article" date="2019" name="Extremophiles">
        <title>Biogeography of thermophiles and predominance of Thermus scotoductus in domestic water heaters.</title>
        <authorList>
            <person name="Wilpiszeski R.L."/>
            <person name="Zhang Z."/>
            <person name="House C.H."/>
        </authorList>
    </citation>
    <scope>NUCLEOTIDE SEQUENCE [LARGE SCALE GENOMIC DNA]</scope>
    <source>
        <strain evidence="3 4">10_S10</strain>
        <strain evidence="2 5">38_S38</strain>
    </source>
</reference>
<comment type="caution">
    <text evidence="2">The sequence shown here is derived from an EMBL/GenBank/DDBJ whole genome shotgun (WGS) entry which is preliminary data.</text>
</comment>
<dbReference type="RefSeq" id="WP_003049655.1">
    <property type="nucleotide sequence ID" value="NZ_PELM01000054.1"/>
</dbReference>
<name>A0A348XNZ5_THESC</name>
<protein>
    <recommendedName>
        <fullName evidence="1">DUF5615 domain-containing protein</fullName>
    </recommendedName>
</protein>
<proteinExistence type="predicted"/>
<evidence type="ECO:0000259" key="1">
    <source>
        <dbReference type="Pfam" id="PF18480"/>
    </source>
</evidence>
<organism evidence="2 5">
    <name type="scientific">Thermus scotoductus</name>
    <dbReference type="NCBI Taxonomy" id="37636"/>
    <lineage>
        <taxon>Bacteria</taxon>
        <taxon>Thermotogati</taxon>
        <taxon>Deinococcota</taxon>
        <taxon>Deinococci</taxon>
        <taxon>Thermales</taxon>
        <taxon>Thermaceae</taxon>
        <taxon>Thermus</taxon>
    </lineage>
</organism>
<evidence type="ECO:0000313" key="4">
    <source>
        <dbReference type="Proteomes" id="UP000288073"/>
    </source>
</evidence>
<evidence type="ECO:0000313" key="5">
    <source>
        <dbReference type="Proteomes" id="UP000288082"/>
    </source>
</evidence>
<sequence>MSEPLFLVDAHLPFRLVERLRERGYDALHTRELPRGNATPDQEICALSLRERRVVVTKDGDFVQDLLLRKEPYKLLLISTGNIRNRDLEELFLRNLPTLASLLKDHTFVELGRDFITVHF</sequence>
<dbReference type="Proteomes" id="UP000288082">
    <property type="component" value="Unassembled WGS sequence"/>
</dbReference>
<gene>
    <name evidence="3" type="ORF">CSW23_13680</name>
    <name evidence="2" type="ORF">CSW50_02555</name>
</gene>
<evidence type="ECO:0000313" key="2">
    <source>
        <dbReference type="EMBL" id="RTH04505.1"/>
    </source>
</evidence>
<accession>A0A348XNZ5</accession>
<evidence type="ECO:0000313" key="3">
    <source>
        <dbReference type="EMBL" id="RTI13490.1"/>
    </source>
</evidence>
<feature type="domain" description="DUF5615" evidence="1">
    <location>
        <begin position="6"/>
        <end position="111"/>
    </location>
</feature>
<dbReference type="EMBL" id="PELM01000054">
    <property type="protein sequence ID" value="RTH04505.1"/>
    <property type="molecule type" value="Genomic_DNA"/>
</dbReference>